<dbReference type="InterPro" id="IPR019734">
    <property type="entry name" value="TPR_rpt"/>
</dbReference>
<name>A0ABQ5JWV8_9EUKA</name>
<keyword evidence="1" id="KW-0802">TPR repeat</keyword>
<protein>
    <submittedName>
        <fullName evidence="2">Uncharacterized protein</fullName>
    </submittedName>
</protein>
<gene>
    <name evidence="2" type="ORF">ADUPG1_011728</name>
</gene>
<evidence type="ECO:0000256" key="1">
    <source>
        <dbReference type="PROSITE-ProRule" id="PRU00339"/>
    </source>
</evidence>
<comment type="caution">
    <text evidence="2">The sequence shown here is derived from an EMBL/GenBank/DDBJ whole genome shotgun (WGS) entry which is preliminary data.</text>
</comment>
<evidence type="ECO:0000313" key="2">
    <source>
        <dbReference type="EMBL" id="GKT20462.1"/>
    </source>
</evidence>
<dbReference type="Gene3D" id="1.25.40.10">
    <property type="entry name" value="Tetratricopeptide repeat domain"/>
    <property type="match status" value="1"/>
</dbReference>
<dbReference type="InterPro" id="IPR011990">
    <property type="entry name" value="TPR-like_helical_dom_sf"/>
</dbReference>
<reference evidence="2" key="1">
    <citation type="submission" date="2022-03" db="EMBL/GenBank/DDBJ databases">
        <title>Draft genome sequence of Aduncisulcus paluster, a free-living microaerophilic Fornicata.</title>
        <authorList>
            <person name="Yuyama I."/>
            <person name="Kume K."/>
            <person name="Tamura T."/>
            <person name="Inagaki Y."/>
            <person name="Hashimoto T."/>
        </authorList>
    </citation>
    <scope>NUCLEOTIDE SEQUENCE</scope>
    <source>
        <strain evidence="2">NY0171</strain>
    </source>
</reference>
<organism evidence="2 3">
    <name type="scientific">Aduncisulcus paluster</name>
    <dbReference type="NCBI Taxonomy" id="2918883"/>
    <lineage>
        <taxon>Eukaryota</taxon>
        <taxon>Metamonada</taxon>
        <taxon>Carpediemonas-like organisms</taxon>
        <taxon>Aduncisulcus</taxon>
    </lineage>
</organism>
<feature type="repeat" description="TPR" evidence="1">
    <location>
        <begin position="66"/>
        <end position="99"/>
    </location>
</feature>
<dbReference type="SUPFAM" id="SSF48452">
    <property type="entry name" value="TPR-like"/>
    <property type="match status" value="1"/>
</dbReference>
<sequence length="209" mass="23970">MLTHAQTYLKLGKEVYGDPEKLESAKAILAERTTAFVKSQQHIMLLSDNGKIDLASDDVATRLGEAEERRKKAEKYLDEKKFKEAIDQLDVAIKLDPTNVFLRGDRALARLGQEKWESMEPAVLDAIQAVRLEPTSHEQHKLLQTVLNGMWILYDKRKLEGKSVEIDNDEIKRMFSRYVEAKEKELKESKGEPVDVKCLKITKEEGEKK</sequence>
<dbReference type="EMBL" id="BQXS01012227">
    <property type="protein sequence ID" value="GKT20462.1"/>
    <property type="molecule type" value="Genomic_DNA"/>
</dbReference>
<dbReference type="PROSITE" id="PS50005">
    <property type="entry name" value="TPR"/>
    <property type="match status" value="1"/>
</dbReference>
<dbReference type="Proteomes" id="UP001057375">
    <property type="component" value="Unassembled WGS sequence"/>
</dbReference>
<keyword evidence="3" id="KW-1185">Reference proteome</keyword>
<accession>A0ABQ5JWV8</accession>
<evidence type="ECO:0000313" key="3">
    <source>
        <dbReference type="Proteomes" id="UP001057375"/>
    </source>
</evidence>
<proteinExistence type="predicted"/>